<sequence length="520" mass="56537">MAKKKSVKSQLWEFFQGLGKTFMVPVALLAFMGLILGIGSSFTSPTTIETFPFLGNSVLQIIFSFMSTIGGFAFSYLPVLFAMAIPFGLVRYEKGVAAFSGFVGYVIMHLSINFYLTETNQLVAADKMRQAGQGMVMGIQTIEMGVLGGIIAGIIVYLLHNRFYSIKLPDAFAFFGGARFVPIITTLALSVVGIIIPMIWPIFAIAITGIGSLIQKSGVFGPFLFGAGERLLLPFGLHHILVAMIRFTEAGGTEVVNGQTVSGALNIFYAQLKAGAPISPSATAFLSQGKMPTFMFGLPAVALAIYHTARPENRNKIKGLLISGVIATFVTGITEPIEFLFLFVSPPLYFIHVILTGLGFMVMALLHLTIGNTDGGILDFIIFGVLQGVKTKWYLVPVIGTIWFTVYYSVFRYAILKFNLKTPGREEKMDDQQSEEPLVKGTNAQALKILTALGGKENIQSLDNCITRLRLVVDNMNIVNEKVLKDCGALGVVKLDEHNLQVVIGPQVGILKTQLEKLSS</sequence>
<dbReference type="InterPro" id="IPR036878">
    <property type="entry name" value="Glu_permease_IIB"/>
</dbReference>
<dbReference type="CDD" id="cd00212">
    <property type="entry name" value="PTS_IIB_glc"/>
    <property type="match status" value="1"/>
</dbReference>
<evidence type="ECO:0000256" key="4">
    <source>
        <dbReference type="ARBA" id="ARBA00022597"/>
    </source>
</evidence>
<feature type="domain" description="PTS EIIC type-1" evidence="14">
    <location>
        <begin position="9"/>
        <end position="427"/>
    </location>
</feature>
<evidence type="ECO:0000256" key="7">
    <source>
        <dbReference type="ARBA" id="ARBA00022692"/>
    </source>
</evidence>
<dbReference type="Gene3D" id="3.30.1360.60">
    <property type="entry name" value="Glucose permease domain IIB"/>
    <property type="match status" value="1"/>
</dbReference>
<dbReference type="InterPro" id="IPR011301">
    <property type="entry name" value="PTS_Mal/Glc-sp_IIBC_component"/>
</dbReference>
<evidence type="ECO:0000259" key="14">
    <source>
        <dbReference type="PROSITE" id="PS51103"/>
    </source>
</evidence>
<dbReference type="EC" id="2.7.1.-" evidence="15"/>
<dbReference type="Pfam" id="PF00367">
    <property type="entry name" value="PTS_EIIB"/>
    <property type="match status" value="1"/>
</dbReference>
<dbReference type="PANTHER" id="PTHR30009:SF20">
    <property type="entry name" value="PTS SYSTEM GLUCOSE-SPECIFIC EIICB COMPONENT-RELATED"/>
    <property type="match status" value="1"/>
</dbReference>
<evidence type="ECO:0000313" key="15">
    <source>
        <dbReference type="EMBL" id="UPM54869.1"/>
    </source>
</evidence>
<reference evidence="15 16" key="1">
    <citation type="submission" date="2022-04" db="EMBL/GenBank/DDBJ databases">
        <title>Mechanism of arsenic methylation and mitigation arsenic toxicity by Bacillus sp. LH14 from an Arsenic-Contaminated Paddy Soil.</title>
        <authorList>
            <person name="Wang D."/>
        </authorList>
    </citation>
    <scope>NUCLEOTIDE SEQUENCE [LARGE SCALE GENOMIC DNA]</scope>
    <source>
        <strain evidence="15 16">LH14</strain>
    </source>
</reference>
<evidence type="ECO:0000256" key="6">
    <source>
        <dbReference type="ARBA" id="ARBA00022683"/>
    </source>
</evidence>
<keyword evidence="4" id="KW-0762">Sugar transport</keyword>
<dbReference type="NCBIfam" id="NF007509">
    <property type="entry name" value="PRK10110.1"/>
    <property type="match status" value="1"/>
</dbReference>
<keyword evidence="6" id="KW-0598">Phosphotransferase system</keyword>
<feature type="transmembrane region" description="Helical" evidence="12">
    <location>
        <begin position="96"/>
        <end position="116"/>
    </location>
</feature>
<feature type="transmembrane region" description="Helical" evidence="12">
    <location>
        <begin position="62"/>
        <end position="84"/>
    </location>
</feature>
<accession>A0ABY4JM12</accession>
<proteinExistence type="predicted"/>
<keyword evidence="5 15" id="KW-0808">Transferase</keyword>
<feature type="transmembrane region" description="Helical" evidence="12">
    <location>
        <begin position="21"/>
        <end position="42"/>
    </location>
</feature>
<evidence type="ECO:0000256" key="5">
    <source>
        <dbReference type="ARBA" id="ARBA00022679"/>
    </source>
</evidence>
<dbReference type="InterPro" id="IPR013013">
    <property type="entry name" value="PTS_EIIC_1"/>
</dbReference>
<feature type="transmembrane region" description="Helical" evidence="12">
    <location>
        <begin position="136"/>
        <end position="159"/>
    </location>
</feature>
<evidence type="ECO:0000256" key="10">
    <source>
        <dbReference type="ARBA" id="ARBA00023136"/>
    </source>
</evidence>
<feature type="transmembrane region" description="Helical" evidence="12">
    <location>
        <begin position="393"/>
        <end position="415"/>
    </location>
</feature>
<feature type="transmembrane region" description="Helical" evidence="12">
    <location>
        <begin position="321"/>
        <end position="343"/>
    </location>
</feature>
<organism evidence="15 16">
    <name type="scientific">Gottfriedia acidiceleris</name>
    <dbReference type="NCBI Taxonomy" id="371036"/>
    <lineage>
        <taxon>Bacteria</taxon>
        <taxon>Bacillati</taxon>
        <taxon>Bacillota</taxon>
        <taxon>Bacilli</taxon>
        <taxon>Bacillales</taxon>
        <taxon>Bacillaceae</taxon>
        <taxon>Gottfriedia</taxon>
    </lineage>
</organism>
<name>A0ABY4JM12_9BACI</name>
<dbReference type="EMBL" id="CP096034">
    <property type="protein sequence ID" value="UPM54869.1"/>
    <property type="molecule type" value="Genomic_DNA"/>
</dbReference>
<dbReference type="RefSeq" id="WP_248267950.1">
    <property type="nucleotide sequence ID" value="NZ_CP096034.1"/>
</dbReference>
<evidence type="ECO:0000256" key="3">
    <source>
        <dbReference type="ARBA" id="ARBA00022475"/>
    </source>
</evidence>
<keyword evidence="8" id="KW-0418">Kinase</keyword>
<dbReference type="PROSITE" id="PS51098">
    <property type="entry name" value="PTS_EIIB_TYPE_1"/>
    <property type="match status" value="1"/>
</dbReference>
<keyword evidence="10 12" id="KW-0472">Membrane</keyword>
<feature type="transmembrane region" description="Helical" evidence="12">
    <location>
        <begin position="171"/>
        <end position="196"/>
    </location>
</feature>
<evidence type="ECO:0000256" key="8">
    <source>
        <dbReference type="ARBA" id="ARBA00022777"/>
    </source>
</evidence>
<dbReference type="SUPFAM" id="SSF55604">
    <property type="entry name" value="Glucose permease domain IIB"/>
    <property type="match status" value="1"/>
</dbReference>
<keyword evidence="16" id="KW-1185">Reference proteome</keyword>
<evidence type="ECO:0000256" key="11">
    <source>
        <dbReference type="PROSITE-ProRule" id="PRU00421"/>
    </source>
</evidence>
<dbReference type="PANTHER" id="PTHR30009">
    <property type="entry name" value="CYTOCHROME C-TYPE SYNTHESIS PROTEIN AND PTS TRANSMEMBRANE COMPONENT"/>
    <property type="match status" value="1"/>
</dbReference>
<keyword evidence="2" id="KW-0813">Transport</keyword>
<keyword evidence="9 12" id="KW-1133">Transmembrane helix</keyword>
<feature type="transmembrane region" description="Helical" evidence="12">
    <location>
        <begin position="291"/>
        <end position="309"/>
    </location>
</feature>
<dbReference type="PROSITE" id="PS51103">
    <property type="entry name" value="PTS_EIIC_TYPE_1"/>
    <property type="match status" value="1"/>
</dbReference>
<evidence type="ECO:0000256" key="2">
    <source>
        <dbReference type="ARBA" id="ARBA00022448"/>
    </source>
</evidence>
<dbReference type="InterPro" id="IPR018113">
    <property type="entry name" value="PTrfase_EIIB_Cys"/>
</dbReference>
<keyword evidence="7 12" id="KW-0812">Transmembrane</keyword>
<protein>
    <submittedName>
        <fullName evidence="15">Maltose/glucose-specific PTS transporter subunit IIBC</fullName>
        <ecNumber evidence="15">2.7.1.-</ecNumber>
    </submittedName>
</protein>
<dbReference type="InterPro" id="IPR050429">
    <property type="entry name" value="PTS_Glucose_EIICBA"/>
</dbReference>
<dbReference type="Pfam" id="PF02378">
    <property type="entry name" value="PTS_EIIC"/>
    <property type="match status" value="1"/>
</dbReference>
<evidence type="ECO:0000259" key="13">
    <source>
        <dbReference type="PROSITE" id="PS51098"/>
    </source>
</evidence>
<feature type="active site" description="Phosphocysteine intermediate; for EIIB activity" evidence="11">
    <location>
        <position position="465"/>
    </location>
</feature>
<dbReference type="NCBIfam" id="TIGR02004">
    <property type="entry name" value="PTS-IIBC-malX"/>
    <property type="match status" value="1"/>
</dbReference>
<dbReference type="GO" id="GO:0016740">
    <property type="term" value="F:transferase activity"/>
    <property type="evidence" value="ECO:0007669"/>
    <property type="project" value="UniProtKB-KW"/>
</dbReference>
<evidence type="ECO:0000256" key="1">
    <source>
        <dbReference type="ARBA" id="ARBA00004651"/>
    </source>
</evidence>
<feature type="transmembrane region" description="Helical" evidence="12">
    <location>
        <begin position="349"/>
        <end position="372"/>
    </location>
</feature>
<evidence type="ECO:0000313" key="16">
    <source>
        <dbReference type="Proteomes" id="UP000830639"/>
    </source>
</evidence>
<comment type="subcellular location">
    <subcellularLocation>
        <location evidence="1">Cell membrane</location>
        <topology evidence="1">Multi-pass membrane protein</topology>
    </subcellularLocation>
</comment>
<keyword evidence="3" id="KW-1003">Cell membrane</keyword>
<gene>
    <name evidence="15" type="primary">malX</name>
    <name evidence="15" type="ORF">MY490_03070</name>
</gene>
<evidence type="ECO:0000256" key="9">
    <source>
        <dbReference type="ARBA" id="ARBA00022989"/>
    </source>
</evidence>
<evidence type="ECO:0000256" key="12">
    <source>
        <dbReference type="SAM" id="Phobius"/>
    </source>
</evidence>
<dbReference type="Proteomes" id="UP000830639">
    <property type="component" value="Chromosome"/>
</dbReference>
<dbReference type="InterPro" id="IPR001996">
    <property type="entry name" value="PTS_IIB_1"/>
</dbReference>
<feature type="domain" description="PTS EIIB type-1" evidence="13">
    <location>
        <begin position="443"/>
        <end position="520"/>
    </location>
</feature>
<dbReference type="InterPro" id="IPR003352">
    <property type="entry name" value="PTS_EIIC"/>
</dbReference>
<dbReference type="PROSITE" id="PS01035">
    <property type="entry name" value="PTS_EIIB_TYPE_1_CYS"/>
    <property type="match status" value="1"/>
</dbReference>
<dbReference type="NCBIfam" id="TIGR00826">
    <property type="entry name" value="EIIB_glc"/>
    <property type="match status" value="1"/>
</dbReference>